<keyword evidence="2" id="KW-0032">Aminotransferase</keyword>
<dbReference type="GO" id="GO:0008483">
    <property type="term" value="F:transaminase activity"/>
    <property type="evidence" value="ECO:0007669"/>
    <property type="project" value="UniProtKB-KW"/>
</dbReference>
<proteinExistence type="predicted"/>
<keyword evidence="3" id="KW-1185">Reference proteome</keyword>
<dbReference type="Gene3D" id="3.90.1150.10">
    <property type="entry name" value="Aspartate Aminotransferase, domain 1"/>
    <property type="match status" value="1"/>
</dbReference>
<dbReference type="Gene3D" id="3.40.640.10">
    <property type="entry name" value="Type I PLP-dependent aspartate aminotransferase-like (Major domain)"/>
    <property type="match status" value="1"/>
</dbReference>
<protein>
    <submittedName>
        <fullName evidence="2">Aminotransferase class V-fold PLP-dependent enzyme</fullName>
    </submittedName>
</protein>
<reference evidence="2 3" key="1">
    <citation type="submission" date="2019-03" db="EMBL/GenBank/DDBJ databases">
        <title>Genomics of glacier-inhabiting Cryobacterium strains.</title>
        <authorList>
            <person name="Liu Q."/>
            <person name="Xin Y.-H."/>
        </authorList>
    </citation>
    <scope>NUCLEOTIDE SEQUENCE [LARGE SCALE GENOMIC DNA]</scope>
    <source>
        <strain evidence="2 3">Sr47</strain>
    </source>
</reference>
<gene>
    <name evidence="2" type="ORF">E3O23_09665</name>
</gene>
<name>A0A4R8UDL3_9MICO</name>
<feature type="domain" description="Aminotransferase class V" evidence="1">
    <location>
        <begin position="95"/>
        <end position="370"/>
    </location>
</feature>
<dbReference type="InterPro" id="IPR015424">
    <property type="entry name" value="PyrdxlP-dep_Trfase"/>
</dbReference>
<evidence type="ECO:0000259" key="1">
    <source>
        <dbReference type="Pfam" id="PF00266"/>
    </source>
</evidence>
<keyword evidence="2" id="KW-0808">Transferase</keyword>
<dbReference type="SUPFAM" id="SSF53383">
    <property type="entry name" value="PLP-dependent transferases"/>
    <property type="match status" value="1"/>
</dbReference>
<dbReference type="InterPro" id="IPR015422">
    <property type="entry name" value="PyrdxlP-dep_Trfase_small"/>
</dbReference>
<dbReference type="AlphaFoldDB" id="A0A4R8UDL3"/>
<dbReference type="RefSeq" id="WP_134490482.1">
    <property type="nucleotide sequence ID" value="NZ_SOEZ01000046.1"/>
</dbReference>
<comment type="caution">
    <text evidence="2">The sequence shown here is derived from an EMBL/GenBank/DDBJ whole genome shotgun (WGS) entry which is preliminary data.</text>
</comment>
<sequence>MTSLQHFIDGFREEPGYLDYGRVGPLASVVVAETLGQTDVLARARFGSLGHLFEQDERLRTAVAAATGFRADQVVSQPNTSTGLMHALFGLTGDVLLSPHDFPSLPFAAVRAAEALHVVTPLWLDSEHDRVTPGLVREQLTATTAAVAVCLVDARTGYRTDLEGIRQVIGDRLLIVDAIQGFGVADAPYEVADVVASGGQKWARAGWGTGFLALSDRAVEMLTPVFSGFAGTDSPDLPWDEVLPPAHGAGAFRISNPDSMAQARFAAALEEITAVGVATIEAAVTENVTRLIDLADEFTVPVASSRDERERAGIIVLEPPAEQLTLLSIALHNHGVTATTRNGRVRLSVHAALSADTVEMLQAAFTSYSTAASY</sequence>
<dbReference type="InterPro" id="IPR000192">
    <property type="entry name" value="Aminotrans_V_dom"/>
</dbReference>
<evidence type="ECO:0000313" key="3">
    <source>
        <dbReference type="Proteomes" id="UP000297866"/>
    </source>
</evidence>
<organism evidence="2 3">
    <name type="scientific">Cryobacterium tagatosivorans</name>
    <dbReference type="NCBI Taxonomy" id="1259199"/>
    <lineage>
        <taxon>Bacteria</taxon>
        <taxon>Bacillati</taxon>
        <taxon>Actinomycetota</taxon>
        <taxon>Actinomycetes</taxon>
        <taxon>Micrococcales</taxon>
        <taxon>Microbacteriaceae</taxon>
        <taxon>Cryobacterium</taxon>
    </lineage>
</organism>
<dbReference type="InterPro" id="IPR015421">
    <property type="entry name" value="PyrdxlP-dep_Trfase_major"/>
</dbReference>
<evidence type="ECO:0000313" key="2">
    <source>
        <dbReference type="EMBL" id="TFB50399.1"/>
    </source>
</evidence>
<dbReference type="OrthoDB" id="4743071at2"/>
<accession>A0A4R8UDL3</accession>
<dbReference type="Proteomes" id="UP000297866">
    <property type="component" value="Unassembled WGS sequence"/>
</dbReference>
<dbReference type="Pfam" id="PF00266">
    <property type="entry name" value="Aminotran_5"/>
    <property type="match status" value="1"/>
</dbReference>
<dbReference type="EMBL" id="SOEZ01000046">
    <property type="protein sequence ID" value="TFB50399.1"/>
    <property type="molecule type" value="Genomic_DNA"/>
</dbReference>